<protein>
    <submittedName>
        <fullName evidence="1">Uncharacterized protein</fullName>
    </submittedName>
</protein>
<organism evidence="1">
    <name type="scientific">Cuerna arida</name>
    <dbReference type="NCBI Taxonomy" id="1464854"/>
    <lineage>
        <taxon>Eukaryota</taxon>
        <taxon>Metazoa</taxon>
        <taxon>Ecdysozoa</taxon>
        <taxon>Arthropoda</taxon>
        <taxon>Hexapoda</taxon>
        <taxon>Insecta</taxon>
        <taxon>Pterygota</taxon>
        <taxon>Neoptera</taxon>
        <taxon>Paraneoptera</taxon>
        <taxon>Hemiptera</taxon>
        <taxon>Auchenorrhyncha</taxon>
        <taxon>Membracoidea</taxon>
        <taxon>Cicadellidae</taxon>
        <taxon>Cicadellinae</taxon>
        <taxon>Proconiini</taxon>
        <taxon>Cuerna</taxon>
    </lineage>
</organism>
<gene>
    <name evidence="1" type="ORF">g.47507</name>
</gene>
<accession>A0A1B6FKK8</accession>
<dbReference type="AlphaFoldDB" id="A0A1B6FKK8"/>
<dbReference type="EMBL" id="GECZ01019065">
    <property type="protein sequence ID" value="JAS50704.1"/>
    <property type="molecule type" value="Transcribed_RNA"/>
</dbReference>
<name>A0A1B6FKK8_9HEMI</name>
<proteinExistence type="predicted"/>
<reference evidence="1" key="1">
    <citation type="submission" date="2015-11" db="EMBL/GenBank/DDBJ databases">
        <title>De novo transcriptome assembly of four potential Pierce s Disease insect vectors from Arizona vineyards.</title>
        <authorList>
            <person name="Tassone E.E."/>
        </authorList>
    </citation>
    <scope>NUCLEOTIDE SEQUENCE</scope>
</reference>
<sequence>LCFIVIHFFEWEFFQFVELPRNQSSVQRHLQILFPSESIACIPCMMASSHTVMMVGYSCQHVAYCGGVHFFPETVHIYLDAKQFYIFLYSKRLTDPSIIVISLKYPQCKNLLHVNVANLSQSFEDLHHWQTVEMQATASCSGTGETR</sequence>
<feature type="non-terminal residue" evidence="1">
    <location>
        <position position="1"/>
    </location>
</feature>
<evidence type="ECO:0000313" key="1">
    <source>
        <dbReference type="EMBL" id="JAS50704.1"/>
    </source>
</evidence>